<dbReference type="STRING" id="322505.SAMN04487836_11512"/>
<comment type="catalytic activity">
    <reaction evidence="1">
        <text>ATP + protein L-histidine = ADP + protein N-phospho-L-histidine.</text>
        <dbReference type="EC" id="2.7.13.3"/>
    </reaction>
</comment>
<dbReference type="EMBL" id="FNYK01000008">
    <property type="protein sequence ID" value="SEI53655.1"/>
    <property type="molecule type" value="Genomic_DNA"/>
</dbReference>
<keyword evidence="17" id="KW-1185">Reference proteome</keyword>
<evidence type="ECO:0000313" key="16">
    <source>
        <dbReference type="EMBL" id="SEI53655.1"/>
    </source>
</evidence>
<dbReference type="InterPro" id="IPR005467">
    <property type="entry name" value="His_kinase_dom"/>
</dbReference>
<evidence type="ECO:0000259" key="15">
    <source>
        <dbReference type="PROSITE" id="PS50109"/>
    </source>
</evidence>
<dbReference type="Pfam" id="PF02518">
    <property type="entry name" value="HATPase_c"/>
    <property type="match status" value="1"/>
</dbReference>
<dbReference type="PANTHER" id="PTHR45528">
    <property type="entry name" value="SENSOR HISTIDINE KINASE CPXA"/>
    <property type="match status" value="1"/>
</dbReference>
<organism evidence="16 17">
    <name type="scientific">Sharpea azabuensis</name>
    <dbReference type="NCBI Taxonomy" id="322505"/>
    <lineage>
        <taxon>Bacteria</taxon>
        <taxon>Bacillati</taxon>
        <taxon>Bacillota</taxon>
        <taxon>Erysipelotrichia</taxon>
        <taxon>Erysipelotrichales</taxon>
        <taxon>Coprobacillaceae</taxon>
        <taxon>Sharpea</taxon>
    </lineage>
</organism>
<accession>A0A1H6RPX7</accession>
<gene>
    <name evidence="16" type="ORF">SAMN04487834_100845</name>
</gene>
<evidence type="ECO:0000256" key="13">
    <source>
        <dbReference type="ARBA" id="ARBA00023136"/>
    </source>
</evidence>
<feature type="transmembrane region" description="Helical" evidence="14">
    <location>
        <begin position="402"/>
        <end position="422"/>
    </location>
</feature>
<evidence type="ECO:0000256" key="2">
    <source>
        <dbReference type="ARBA" id="ARBA00004651"/>
    </source>
</evidence>
<evidence type="ECO:0000256" key="1">
    <source>
        <dbReference type="ARBA" id="ARBA00000085"/>
    </source>
</evidence>
<evidence type="ECO:0000256" key="6">
    <source>
        <dbReference type="ARBA" id="ARBA00022679"/>
    </source>
</evidence>
<dbReference type="RefSeq" id="WP_074731374.1">
    <property type="nucleotide sequence ID" value="NZ_FNYK01000008.1"/>
</dbReference>
<dbReference type="eggNOG" id="COG2205">
    <property type="taxonomic scope" value="Bacteria"/>
</dbReference>
<sequence length="704" mass="80008">MKKAKRIYVLILSLLIAFSSFIMLSTYYGRESQTKFDITNSMISDFYASFILYETKQVDPTYEYLTFTNNVDEVTRAAINKEFQKQVATRAKEIEFNGDILYHFTNTSTNKSDIYTRKHKGEYYKLTVKFDSEGNVTSTGNNLSFYDFDLVREDLSDQLVDTYPDLGKNVVSINKPKNISLTITIPKDLKNAQTRDMLFYNEHDTSLTNALLAAAISMILIVIFVLLYPLEIVEDINPYKSVKDWYFFGHVIGISIMVAISALLLMATGSLGSSAAYSELKITTYAFPLLSIMSIAIIGIAVSLVTFGIKYILKTGLLNYLKTKTVIGAIVKNTQSTIHDIVEMPISKVTKKQIAKIISTQMVIVLLIILLPQVKIVGYSYFNDLNLYRRLWFTIWLLMNRYAKIATVVGLVVYGFVLYHWVLKAYKDHQENYHKLIKQAEAMSEGDFTPNTLECHQFDDLRNAMNDVSEGFKKAVDLETEAARSKSELITNVSHDLKTPITVVKNYTTLLETTPLNDEQRQYVAELSKYTNHLTSLLDDLLDIAKASSGKMTFERVQLDIIALLKQTIVENNEILLSKNIEIVENFDTNSYMLKLDGDKTYRIFENLLTNISKYALNGTRFYVDAVSSEEAITISFKNISASKMNFNEKEIVERFVRGDSSRAQEGSGIGLAIVKSFMEAQDGEMEVSVDGDLFKVMLTFRRK</sequence>
<feature type="transmembrane region" description="Helical" evidence="14">
    <location>
        <begin position="287"/>
        <end position="313"/>
    </location>
</feature>
<keyword evidence="6" id="KW-0808">Transferase</keyword>
<dbReference type="Gene3D" id="1.10.287.130">
    <property type="match status" value="1"/>
</dbReference>
<dbReference type="PANTHER" id="PTHR45528:SF1">
    <property type="entry name" value="SENSOR HISTIDINE KINASE CPXA"/>
    <property type="match status" value="1"/>
</dbReference>
<evidence type="ECO:0000313" key="17">
    <source>
        <dbReference type="Proteomes" id="UP000183028"/>
    </source>
</evidence>
<keyword evidence="8" id="KW-0547">Nucleotide-binding</keyword>
<keyword evidence="7 14" id="KW-0812">Transmembrane</keyword>
<dbReference type="Pfam" id="PF00512">
    <property type="entry name" value="HisKA"/>
    <property type="match status" value="1"/>
</dbReference>
<dbReference type="AlphaFoldDB" id="A0A1H6RPX7"/>
<evidence type="ECO:0000256" key="12">
    <source>
        <dbReference type="ARBA" id="ARBA00023012"/>
    </source>
</evidence>
<feature type="transmembrane region" description="Helical" evidence="14">
    <location>
        <begin position="245"/>
        <end position="267"/>
    </location>
</feature>
<dbReference type="SMART" id="SM00388">
    <property type="entry name" value="HisKA"/>
    <property type="match status" value="1"/>
</dbReference>
<name>A0A1H6RPX7_9FIRM</name>
<evidence type="ECO:0000256" key="14">
    <source>
        <dbReference type="SAM" id="Phobius"/>
    </source>
</evidence>
<dbReference type="PROSITE" id="PS50109">
    <property type="entry name" value="HIS_KIN"/>
    <property type="match status" value="1"/>
</dbReference>
<dbReference type="GO" id="GO:0005524">
    <property type="term" value="F:ATP binding"/>
    <property type="evidence" value="ECO:0007669"/>
    <property type="project" value="UniProtKB-KW"/>
</dbReference>
<keyword evidence="9 16" id="KW-0418">Kinase</keyword>
<dbReference type="GO" id="GO:0000155">
    <property type="term" value="F:phosphorelay sensor kinase activity"/>
    <property type="evidence" value="ECO:0007669"/>
    <property type="project" value="InterPro"/>
</dbReference>
<feature type="transmembrane region" description="Helical" evidence="14">
    <location>
        <begin position="210"/>
        <end position="233"/>
    </location>
</feature>
<dbReference type="SUPFAM" id="SSF55874">
    <property type="entry name" value="ATPase domain of HSP90 chaperone/DNA topoisomerase II/histidine kinase"/>
    <property type="match status" value="1"/>
</dbReference>
<evidence type="ECO:0000256" key="11">
    <source>
        <dbReference type="ARBA" id="ARBA00022989"/>
    </source>
</evidence>
<dbReference type="InterPro" id="IPR003594">
    <property type="entry name" value="HATPase_dom"/>
</dbReference>
<dbReference type="InterPro" id="IPR003661">
    <property type="entry name" value="HisK_dim/P_dom"/>
</dbReference>
<dbReference type="GO" id="GO:0005886">
    <property type="term" value="C:plasma membrane"/>
    <property type="evidence" value="ECO:0007669"/>
    <property type="project" value="UniProtKB-SubCell"/>
</dbReference>
<dbReference type="SUPFAM" id="SSF47384">
    <property type="entry name" value="Homodimeric domain of signal transducing histidine kinase"/>
    <property type="match status" value="1"/>
</dbReference>
<keyword evidence="13 14" id="KW-0472">Membrane</keyword>
<dbReference type="InterPro" id="IPR036890">
    <property type="entry name" value="HATPase_C_sf"/>
</dbReference>
<keyword evidence="12" id="KW-0902">Two-component regulatory system</keyword>
<comment type="subcellular location">
    <subcellularLocation>
        <location evidence="2">Cell membrane</location>
        <topology evidence="2">Multi-pass membrane protein</topology>
    </subcellularLocation>
</comment>
<protein>
    <recommendedName>
        <fullName evidence="3">histidine kinase</fullName>
        <ecNumber evidence="3">2.7.13.3</ecNumber>
    </recommendedName>
</protein>
<dbReference type="InterPro" id="IPR050398">
    <property type="entry name" value="HssS/ArlS-like"/>
</dbReference>
<evidence type="ECO:0000256" key="3">
    <source>
        <dbReference type="ARBA" id="ARBA00012438"/>
    </source>
</evidence>
<reference evidence="17" key="1">
    <citation type="submission" date="2016-10" db="EMBL/GenBank/DDBJ databases">
        <authorList>
            <person name="Varghese N."/>
            <person name="Submissions S."/>
        </authorList>
    </citation>
    <scope>NUCLEOTIDE SEQUENCE [LARGE SCALE GENOMIC DNA]</scope>
    <source>
        <strain evidence="17">DSM 20406</strain>
    </source>
</reference>
<dbReference type="InterPro" id="IPR036097">
    <property type="entry name" value="HisK_dim/P_sf"/>
</dbReference>
<evidence type="ECO:0000256" key="5">
    <source>
        <dbReference type="ARBA" id="ARBA00022553"/>
    </source>
</evidence>
<keyword evidence="11 14" id="KW-1133">Transmembrane helix</keyword>
<evidence type="ECO:0000256" key="8">
    <source>
        <dbReference type="ARBA" id="ARBA00022741"/>
    </source>
</evidence>
<dbReference type="Proteomes" id="UP000183028">
    <property type="component" value="Unassembled WGS sequence"/>
</dbReference>
<keyword evidence="4" id="KW-1003">Cell membrane</keyword>
<dbReference type="CDD" id="cd00082">
    <property type="entry name" value="HisKA"/>
    <property type="match status" value="1"/>
</dbReference>
<feature type="transmembrane region" description="Helical" evidence="14">
    <location>
        <begin position="7"/>
        <end position="28"/>
    </location>
</feature>
<evidence type="ECO:0000256" key="9">
    <source>
        <dbReference type="ARBA" id="ARBA00022777"/>
    </source>
</evidence>
<evidence type="ECO:0000256" key="10">
    <source>
        <dbReference type="ARBA" id="ARBA00022840"/>
    </source>
</evidence>
<dbReference type="Gene3D" id="3.30.565.10">
    <property type="entry name" value="Histidine kinase-like ATPase, C-terminal domain"/>
    <property type="match status" value="1"/>
</dbReference>
<evidence type="ECO:0000256" key="4">
    <source>
        <dbReference type="ARBA" id="ARBA00022475"/>
    </source>
</evidence>
<proteinExistence type="predicted"/>
<feature type="transmembrane region" description="Helical" evidence="14">
    <location>
        <begin position="362"/>
        <end position="382"/>
    </location>
</feature>
<dbReference type="EC" id="2.7.13.3" evidence="3"/>
<evidence type="ECO:0000256" key="7">
    <source>
        <dbReference type="ARBA" id="ARBA00022692"/>
    </source>
</evidence>
<keyword evidence="10" id="KW-0067">ATP-binding</keyword>
<dbReference type="OrthoDB" id="9792991at2"/>
<feature type="domain" description="Histidine kinase" evidence="15">
    <location>
        <begin position="492"/>
        <end position="688"/>
    </location>
</feature>
<keyword evidence="5" id="KW-0597">Phosphoprotein</keyword>